<dbReference type="eggNOG" id="COG3302">
    <property type="taxonomic scope" value="Bacteria"/>
</dbReference>
<feature type="transmembrane region" description="Helical" evidence="1">
    <location>
        <begin position="38"/>
        <end position="63"/>
    </location>
</feature>
<evidence type="ECO:0000313" key="3">
    <source>
        <dbReference type="Proteomes" id="UP000000245"/>
    </source>
</evidence>
<keyword evidence="1" id="KW-0472">Membrane</keyword>
<keyword evidence="1" id="KW-0812">Transmembrane</keyword>
<feature type="transmembrane region" description="Helical" evidence="1">
    <location>
        <begin position="7"/>
        <end position="32"/>
    </location>
</feature>
<dbReference type="AlphaFoldDB" id="A5G1V3"/>
<dbReference type="PANTHER" id="PTHR38095">
    <property type="entry name" value="ANAEROBIC DIMETHYL SULFOXIDE REDUCTASE CHAIN YNFH"/>
    <property type="match status" value="1"/>
</dbReference>
<dbReference type="KEGG" id="acr:Acry_2644"/>
<reference evidence="2 3" key="1">
    <citation type="submission" date="2007-05" db="EMBL/GenBank/DDBJ databases">
        <title>Complete sequence of chromosome of Acidiphilium cryptum JF-5.</title>
        <authorList>
            <consortium name="US DOE Joint Genome Institute"/>
            <person name="Copeland A."/>
            <person name="Lucas S."/>
            <person name="Lapidus A."/>
            <person name="Barry K."/>
            <person name="Detter J.C."/>
            <person name="Glavina del Rio T."/>
            <person name="Hammon N."/>
            <person name="Israni S."/>
            <person name="Dalin E."/>
            <person name="Tice H."/>
            <person name="Pitluck S."/>
            <person name="Sims D."/>
            <person name="Brettin T."/>
            <person name="Bruce D."/>
            <person name="Han C."/>
            <person name="Schmutz J."/>
            <person name="Larimer F."/>
            <person name="Land M."/>
            <person name="Hauser L."/>
            <person name="Kyrpides N."/>
            <person name="Kim E."/>
            <person name="Magnuson T."/>
            <person name="Richardson P."/>
        </authorList>
    </citation>
    <scope>NUCLEOTIDE SEQUENCE [LARGE SCALE GENOMIC DNA]</scope>
    <source>
        <strain evidence="2 3">JF-5</strain>
    </source>
</reference>
<accession>A5G1V3</accession>
<feature type="transmembrane region" description="Helical" evidence="1">
    <location>
        <begin position="148"/>
        <end position="170"/>
    </location>
</feature>
<feature type="transmembrane region" description="Helical" evidence="1">
    <location>
        <begin position="252"/>
        <end position="270"/>
    </location>
</feature>
<feature type="transmembrane region" description="Helical" evidence="1">
    <location>
        <begin position="276"/>
        <end position="296"/>
    </location>
</feature>
<feature type="transmembrane region" description="Helical" evidence="1">
    <location>
        <begin position="110"/>
        <end position="136"/>
    </location>
</feature>
<protein>
    <submittedName>
        <fullName evidence="2">DMSO reductase anchor subunit (DmsC)</fullName>
    </submittedName>
</protein>
<name>A5G1V3_ACICJ</name>
<dbReference type="PANTHER" id="PTHR38095:SF1">
    <property type="entry name" value="ANAEROBIC DIMETHYL SULFOXIDE REDUCTASE CHAIN YNFH"/>
    <property type="match status" value="1"/>
</dbReference>
<keyword evidence="3" id="KW-1185">Reference proteome</keyword>
<feature type="transmembrane region" description="Helical" evidence="1">
    <location>
        <begin position="84"/>
        <end position="104"/>
    </location>
</feature>
<dbReference type="RefSeq" id="WP_012040203.1">
    <property type="nucleotide sequence ID" value="NC_009484.1"/>
</dbReference>
<evidence type="ECO:0000313" key="2">
    <source>
        <dbReference type="EMBL" id="ABQ31835.1"/>
    </source>
</evidence>
<dbReference type="Pfam" id="PF04976">
    <property type="entry name" value="DmsC"/>
    <property type="match status" value="1"/>
</dbReference>
<dbReference type="Proteomes" id="UP000000245">
    <property type="component" value="Chromosome"/>
</dbReference>
<dbReference type="STRING" id="349163.Acry_2644"/>
<dbReference type="GO" id="GO:0009389">
    <property type="term" value="F:dimethyl sulfoxide reductase activity"/>
    <property type="evidence" value="ECO:0007669"/>
    <property type="project" value="TreeGrafter"/>
</dbReference>
<dbReference type="InterPro" id="IPR007059">
    <property type="entry name" value="DmsC"/>
</dbReference>
<feature type="transmembrane region" description="Helical" evidence="1">
    <location>
        <begin position="176"/>
        <end position="195"/>
    </location>
</feature>
<dbReference type="GO" id="GO:0005886">
    <property type="term" value="C:plasma membrane"/>
    <property type="evidence" value="ECO:0007669"/>
    <property type="project" value="TreeGrafter"/>
</dbReference>
<sequence length="312" mass="32382">MTPASSVLLLTTLTGFGYGLLAWLGIFCAAGALPESPWFGPVAVVIALGFAGAGLVASTLHLGRKERAWRAFSQWRSSWLSREGVAAVATNAPALGFAASWAALGAAAPLTIALGLVAAAMALGTVFCTAMIYACLKPIRQWHNRFTAPLYLLFAAFSGALLLAALLGVWTGTATAAAALAVVFAIGAGVAKAAYWRFIDAQGPLATLASATGLAELGTVRALDRPHFTENYVLREMGYQIARRHAARLRRIVLVLAFAAPAVLAALALAGAMPAVAAPLAALLAGIGLFAERWLFFAEATHVSAIYYGRAV</sequence>
<keyword evidence="1" id="KW-1133">Transmembrane helix</keyword>
<dbReference type="GO" id="GO:0009390">
    <property type="term" value="C:dimethyl sulfoxide reductase complex"/>
    <property type="evidence" value="ECO:0007669"/>
    <property type="project" value="TreeGrafter"/>
</dbReference>
<organism evidence="2 3">
    <name type="scientific">Acidiphilium cryptum (strain JF-5)</name>
    <dbReference type="NCBI Taxonomy" id="349163"/>
    <lineage>
        <taxon>Bacteria</taxon>
        <taxon>Pseudomonadati</taxon>
        <taxon>Pseudomonadota</taxon>
        <taxon>Alphaproteobacteria</taxon>
        <taxon>Acetobacterales</taxon>
        <taxon>Acidocellaceae</taxon>
        <taxon>Acidiphilium</taxon>
    </lineage>
</organism>
<proteinExistence type="predicted"/>
<dbReference type="HOGENOM" id="CLU_077429_0_0_5"/>
<evidence type="ECO:0000256" key="1">
    <source>
        <dbReference type="SAM" id="Phobius"/>
    </source>
</evidence>
<dbReference type="GO" id="GO:0019645">
    <property type="term" value="P:anaerobic electron transport chain"/>
    <property type="evidence" value="ECO:0007669"/>
    <property type="project" value="InterPro"/>
</dbReference>
<dbReference type="EMBL" id="CP000697">
    <property type="protein sequence ID" value="ABQ31835.1"/>
    <property type="molecule type" value="Genomic_DNA"/>
</dbReference>
<gene>
    <name evidence="2" type="ordered locus">Acry_2644</name>
</gene>